<dbReference type="GO" id="GO:0004730">
    <property type="term" value="F:pseudouridylate synthase activity"/>
    <property type="evidence" value="ECO:0007669"/>
    <property type="project" value="TreeGrafter"/>
</dbReference>
<dbReference type="GO" id="GO:0046872">
    <property type="term" value="F:metal ion binding"/>
    <property type="evidence" value="ECO:0007669"/>
    <property type="project" value="UniProtKB-KW"/>
</dbReference>
<reference evidence="5" key="1">
    <citation type="submission" date="2013-07" db="EMBL/GenBank/DDBJ databases">
        <title>Transcriptome sequencing and developmental regulation of gene expression in Anopheles aquasalis.</title>
        <authorList>
            <consortium name="Brazilian Malaria Network (MCT/CNPq/MS/SCTIE/DECIT/PRONEX 555648/2009-5) and Research Network on Bioactive Molecules from Arthropod Vectors (NAP-MOBIARVE"/>
            <consortium name="University of Sao Paulo)"/>
            <person name="Marinotti O."/>
            <person name="Ribeiro J.M.C."/>
            <person name="Costa-da-Silva A.L."/>
            <person name="Silva M.C.P."/>
            <person name="Lopes A.R."/>
            <person name="Barros M.S."/>
            <person name="Sa-Nunes A."/>
            <person name="Konjin B.B."/>
            <person name="Carvalho E."/>
            <person name="Suesdek L."/>
            <person name="Silva-Neto M.A.C."/>
            <person name="Capurro M.L."/>
        </authorList>
    </citation>
    <scope>NUCLEOTIDE SEQUENCE</scope>
    <source>
        <tissue evidence="5">Whole body</tissue>
    </source>
</reference>
<feature type="non-terminal residue" evidence="5">
    <location>
        <position position="1"/>
    </location>
</feature>
<dbReference type="InterPro" id="IPR029056">
    <property type="entry name" value="Ribokinase-like"/>
</dbReference>
<dbReference type="PANTHER" id="PTHR42909">
    <property type="entry name" value="ZGC:136858"/>
    <property type="match status" value="1"/>
</dbReference>
<dbReference type="AlphaFoldDB" id="T1EAE8"/>
<dbReference type="GO" id="GO:0005737">
    <property type="term" value="C:cytoplasm"/>
    <property type="evidence" value="ECO:0007669"/>
    <property type="project" value="TreeGrafter"/>
</dbReference>
<dbReference type="SUPFAM" id="SSF53613">
    <property type="entry name" value="Ribokinase-like"/>
    <property type="match status" value="1"/>
</dbReference>
<evidence type="ECO:0000256" key="1">
    <source>
        <dbReference type="ARBA" id="ARBA00022679"/>
    </source>
</evidence>
<name>T1EAE8_ANOAQ</name>
<sequence length="273" mass="30075">ATCNFSLLHDRQGDCRIIVGDMNAIQAIDPEWIKKNRHLIQQSPLTIIDANISEAVMQFIFHECLRYNRPVFFEPTDMRIAAKPFIGDPALATSALQAIRFSSPNLEELRQLAKALKYPHPISATPMEAFQSIDELLGEVKPLGEFVGQIFDNLLVTLGKHGVAIFRRCSDTVPFFDPVTGSYQQPDPNQPVAQGRFYEAHVHPKIVNVSGAGDSFTSGFIVAAIAGMPEPVCVSVGLEAASCALLTRGAVADRYFDKTHPCWNAKPVGYKTF</sequence>
<dbReference type="Pfam" id="PF00294">
    <property type="entry name" value="PfkB"/>
    <property type="match status" value="1"/>
</dbReference>
<keyword evidence="3 5" id="KW-0418">Kinase</keyword>
<keyword evidence="1" id="KW-0808">Transferase</keyword>
<dbReference type="InterPro" id="IPR002173">
    <property type="entry name" value="Carboh/pur_kinase_PfkB_CS"/>
</dbReference>
<organism evidence="5">
    <name type="scientific">Anopheles aquasalis</name>
    <name type="common">Malaria mosquito</name>
    <dbReference type="NCBI Taxonomy" id="42839"/>
    <lineage>
        <taxon>Eukaryota</taxon>
        <taxon>Metazoa</taxon>
        <taxon>Ecdysozoa</taxon>
        <taxon>Arthropoda</taxon>
        <taxon>Hexapoda</taxon>
        <taxon>Insecta</taxon>
        <taxon>Pterygota</taxon>
        <taxon>Neoptera</taxon>
        <taxon>Endopterygota</taxon>
        <taxon>Diptera</taxon>
        <taxon>Nematocera</taxon>
        <taxon>Culicoidea</taxon>
        <taxon>Culicidae</taxon>
        <taxon>Anophelinae</taxon>
        <taxon>Anopheles</taxon>
    </lineage>
</organism>
<dbReference type="GO" id="GO:0006796">
    <property type="term" value="P:phosphate-containing compound metabolic process"/>
    <property type="evidence" value="ECO:0007669"/>
    <property type="project" value="UniProtKB-ARBA"/>
</dbReference>
<dbReference type="InterPro" id="IPR011611">
    <property type="entry name" value="PfkB_dom"/>
</dbReference>
<dbReference type="GO" id="GO:0016301">
    <property type="term" value="F:kinase activity"/>
    <property type="evidence" value="ECO:0007669"/>
    <property type="project" value="UniProtKB-KW"/>
</dbReference>
<dbReference type="PANTHER" id="PTHR42909:SF1">
    <property type="entry name" value="CARBOHYDRATE KINASE PFKB DOMAIN-CONTAINING PROTEIN"/>
    <property type="match status" value="1"/>
</dbReference>
<dbReference type="EMBL" id="GAMD01000487">
    <property type="protein sequence ID" value="JAB01104.1"/>
    <property type="molecule type" value="mRNA"/>
</dbReference>
<feature type="domain" description="Carbohydrate kinase PfkB" evidence="4">
    <location>
        <begin position="16"/>
        <end position="251"/>
    </location>
</feature>
<evidence type="ECO:0000313" key="5">
    <source>
        <dbReference type="EMBL" id="JAB01104.1"/>
    </source>
</evidence>
<dbReference type="PROSITE" id="PS00584">
    <property type="entry name" value="PFKB_KINASES_2"/>
    <property type="match status" value="1"/>
</dbReference>
<accession>T1EAE8</accession>
<dbReference type="Gene3D" id="3.40.1190.20">
    <property type="match status" value="1"/>
</dbReference>
<evidence type="ECO:0000256" key="3">
    <source>
        <dbReference type="ARBA" id="ARBA00022777"/>
    </source>
</evidence>
<protein>
    <submittedName>
        <fullName evidence="5">Putative carbohydrate kinase</fullName>
    </submittedName>
</protein>
<dbReference type="VEuPathDB" id="VectorBase:AAQUA_008337"/>
<dbReference type="GO" id="GO:0016798">
    <property type="term" value="F:hydrolase activity, acting on glycosyl bonds"/>
    <property type="evidence" value="ECO:0007669"/>
    <property type="project" value="TreeGrafter"/>
</dbReference>
<proteinExistence type="evidence at transcript level"/>
<keyword evidence="2" id="KW-0479">Metal-binding</keyword>
<evidence type="ECO:0000256" key="2">
    <source>
        <dbReference type="ARBA" id="ARBA00022723"/>
    </source>
</evidence>
<evidence type="ECO:0000259" key="4">
    <source>
        <dbReference type="Pfam" id="PF00294"/>
    </source>
</evidence>